<dbReference type="GeneID" id="42364496"/>
<dbReference type="Proteomes" id="UP000377803">
    <property type="component" value="Chromosome"/>
</dbReference>
<reference evidence="4" key="1">
    <citation type="submission" date="2019-05" db="EMBL/GenBank/DDBJ databases">
        <title>Candidatus Nanohalobium constans, a novel model system to study the DPANN nano-sized archaea: genomic and physiological characterization of a nanoarchaeon co-cultured with its chitinotrophic host.</title>
        <authorList>
            <person name="La Cono V."/>
            <person name="Arcadi E."/>
            <person name="Crisafi F."/>
            <person name="Denaro R."/>
            <person name="La Spada G."/>
            <person name="Messina E."/>
            <person name="Smedile F."/>
            <person name="Toshchakov S.V."/>
            <person name="Shevchenko M.A."/>
            <person name="Golyshin P.N."/>
            <person name="Golyshina O.V."/>
            <person name="Ferrer M."/>
            <person name="Rohde M."/>
            <person name="Mushegian A."/>
            <person name="Sorokin D.Y."/>
            <person name="Giuliano L."/>
            <person name="Yakimov M.M."/>
        </authorList>
    </citation>
    <scope>NUCLEOTIDE SEQUENCE [LARGE SCALE GENOMIC DNA]</scope>
    <source>
        <strain evidence="4">LC1Nh</strain>
    </source>
</reference>
<evidence type="ECO:0000313" key="3">
    <source>
        <dbReference type="EMBL" id="QGA80024.1"/>
    </source>
</evidence>
<protein>
    <submittedName>
        <fullName evidence="3">Glycogen debranching enzyme (Alpha-1,6-glucosidase)</fullName>
    </submittedName>
</protein>
<organism evidence="3 4">
    <name type="scientific">Candidatus Nanohalobium constans</name>
    <dbReference type="NCBI Taxonomy" id="2565781"/>
    <lineage>
        <taxon>Archaea</taxon>
        <taxon>Candidatus Nanohalarchaeota</taxon>
        <taxon>Candidatus Nanohalobia</taxon>
        <taxon>Candidatus Nanohalobiales</taxon>
        <taxon>Candidatus Nanohalobiaceae</taxon>
        <taxon>Candidatus Nanohalobium</taxon>
    </lineage>
</organism>
<dbReference type="InterPro" id="IPR008928">
    <property type="entry name" value="6-hairpin_glycosidase_sf"/>
</dbReference>
<evidence type="ECO:0000313" key="4">
    <source>
        <dbReference type="Proteomes" id="UP000377803"/>
    </source>
</evidence>
<feature type="domain" description="Mannosylglycerate hydrolase MGH1-like glycoside hydrolase" evidence="2">
    <location>
        <begin position="414"/>
        <end position="523"/>
    </location>
</feature>
<dbReference type="InterPro" id="IPR054491">
    <property type="entry name" value="MGH1-like_GH"/>
</dbReference>
<dbReference type="GO" id="GO:0004553">
    <property type="term" value="F:hydrolase activity, hydrolyzing O-glycosyl compounds"/>
    <property type="evidence" value="ECO:0007669"/>
    <property type="project" value="TreeGrafter"/>
</dbReference>
<dbReference type="Gene3D" id="1.50.10.10">
    <property type="match status" value="2"/>
</dbReference>
<dbReference type="SUPFAM" id="SSF48208">
    <property type="entry name" value="Six-hairpin glycosidases"/>
    <property type="match status" value="1"/>
</dbReference>
<evidence type="ECO:0000259" key="2">
    <source>
        <dbReference type="Pfam" id="PF22422"/>
    </source>
</evidence>
<dbReference type="EMBL" id="CP040089">
    <property type="protein sequence ID" value="QGA80024.1"/>
    <property type="molecule type" value="Genomic_DNA"/>
</dbReference>
<dbReference type="Pfam" id="PF06202">
    <property type="entry name" value="GDE_C"/>
    <property type="match status" value="1"/>
</dbReference>
<feature type="domain" description="Glycogen debranching enzyme C-terminal" evidence="1">
    <location>
        <begin position="240"/>
        <end position="287"/>
    </location>
</feature>
<dbReference type="OrthoDB" id="8543at2157"/>
<accession>A0A5Q0UEW1</accession>
<dbReference type="RefSeq" id="WP_153549761.1">
    <property type="nucleotide sequence ID" value="NZ_CP040089.1"/>
</dbReference>
<proteinExistence type="predicted"/>
<evidence type="ECO:0000259" key="1">
    <source>
        <dbReference type="Pfam" id="PF06202"/>
    </source>
</evidence>
<dbReference type="InterPro" id="IPR012341">
    <property type="entry name" value="6hp_glycosidase-like_sf"/>
</dbReference>
<name>A0A5Q0UEW1_9ARCH</name>
<dbReference type="AlphaFoldDB" id="A0A5Q0UEW1"/>
<sequence length="589" mass="67139">MKYQVKENLNEKTGVISNLHGFLYTHLDNGFKEKWSGYWKPPYKYLDYIAVKVNGDWLDAENLVETEYGEKIIYHYETETLSIKQEISTPEKLNGFKTEFKVKNKSEGDTAVQTSVEPGVDIRKKSNDVEDRDYIVEENEGLKIGSGEKFLEINGDKFEFEEGRYYKEHFPGERQVCLIPGEITYRCELRPGETKESKLVFKTDGDNTGKIESHENTLRHPELGRTFDYSIESLENLIYNSNGRGIIAGHPWFQSYWARDSFWSVLGLIDAGYFEEVEKILLNFAERDSFPSKINLDENTEEDHARSDSIPLFAIAVDKLRKFYEPKDMLLDCVEGLLREERPNGKFVEHEPEGTWMDTLGRSNAVDIQSLWIEALNRFDRGTKRLQSGLEEFKREEYMADNLGEDCESINPAVSLMFGHVEDEKAEKYLEKINGEFSSRFGARTRSVTDPGYDASGYHTGSSWGLTTCWAAAANLEYGNRQQGVNFLEKMTQFVDRNQLGALPEVVDSESGEALGCGEQAWSAGLFVHVVDSYLFGISVKNGKVVIDPVDSFSGERRGKRVLGEELDVKVNNGEAKIMNETSLKVRTK</sequence>
<dbReference type="KEGG" id="ncon:LC1Nh_0116"/>
<gene>
    <name evidence="3" type="ORF">LC1Nh_0116</name>
</gene>
<dbReference type="PANTHER" id="PTHR31616">
    <property type="entry name" value="TREHALASE"/>
    <property type="match status" value="1"/>
</dbReference>
<dbReference type="PANTHER" id="PTHR31616:SF9">
    <property type="entry name" value="GLUCOAMYLASE, INTRACELLULAR SPORULATION-SPECIFIC"/>
    <property type="match status" value="1"/>
</dbReference>
<dbReference type="InterPro" id="IPR032790">
    <property type="entry name" value="GDE_C"/>
</dbReference>
<keyword evidence="4" id="KW-1185">Reference proteome</keyword>
<dbReference type="Pfam" id="PF22422">
    <property type="entry name" value="MGH1-like_GH"/>
    <property type="match status" value="1"/>
</dbReference>
<dbReference type="GO" id="GO:0005975">
    <property type="term" value="P:carbohydrate metabolic process"/>
    <property type="evidence" value="ECO:0007669"/>
    <property type="project" value="InterPro"/>
</dbReference>